<dbReference type="PANTHER" id="PTHR37539">
    <property type="entry name" value="SECRETED PROTEIN-RELATED"/>
    <property type="match status" value="1"/>
</dbReference>
<dbReference type="EMBL" id="JAYFSI010000020">
    <property type="protein sequence ID" value="MEA5367229.1"/>
    <property type="molecule type" value="Genomic_DNA"/>
</dbReference>
<dbReference type="Pfam" id="PF09995">
    <property type="entry name" value="MPAB_Lcp_cat"/>
    <property type="match status" value="1"/>
</dbReference>
<sequence>MGRHYRYIALVDWDRPIGNPLLVLRIHGSREEMYVPSYGWERADPLCRDWFVNVPITEVQALRLLPQLAPAEPLEDRDPYPQAMTRDAAEGFGTQWFYYAVETPEHPLEDPSTIVRLHYPSKSESWFTENLMWETGKAPGRRVRITEEDLHRLEQVLVRRRFGGADVHHYAIVNPLRPDAGHPSAIARVGPDGHQLYVGAGEWATTNVVSDVRHRFCHGTLIPLTEREAAGLAERWRPHPDSSRMRYYAWLHPGGEPAALKRAWEDGGGLYEETYEDGVWGARGTKCVVSDLEGRVEIDRATAERLGKVKDQRESGHQPDDGRYSYFAIADNEREDVSAAHGLVRSWEGNSGRTFEEKLNPRIDRWRSCLTLYEISTARDDSYAIPITEEVANGLRQILLDQFAARSAGRAPEVPRPLGSWVGSGKVTSARVDVRLLDSLRQVGDPVADAAVAELYELGQVDRVNELLAGFLRNGDKVPKGLPRLLRRYFAESAELPEWADHEVLERGQELWDRFTPHLATVLCGYSLPIRYGSAPRLRHTRRGMESTRLLQDVLTGGGLLDRDGRGLRTVQKVRLLHAATRRQRRSGAEDLPANQEDLAATVGTLSVSLLEGMTWLFLRPSERDREDFYHIWSVVGDLMGVDSRLLPSTYDDGVKLMDTIWRRGRAESLEGRELTAALERRCRDALPGELAVLVPGVIRRLCDPGLVDLLGVEPLDAAAWTALIDPVTALAGLPGGSPFDDRVFTPAWSGIVGKALLDADQADWNLPDL</sequence>
<dbReference type="GO" id="GO:0016491">
    <property type="term" value="F:oxidoreductase activity"/>
    <property type="evidence" value="ECO:0007669"/>
    <property type="project" value="UniProtKB-KW"/>
</dbReference>
<accession>A0ABU5RNF2</accession>
<name>A0ABU5RNF2_9PSEU</name>
<dbReference type="InterPro" id="IPR037473">
    <property type="entry name" value="Lcp-like"/>
</dbReference>
<keyword evidence="2" id="KW-0560">Oxidoreductase</keyword>
<evidence type="ECO:0000259" key="1">
    <source>
        <dbReference type="Pfam" id="PF09995"/>
    </source>
</evidence>
<feature type="domain" description="ER-bound oxygenase mpaB/mpaB'/Rubber oxygenase catalytic" evidence="1">
    <location>
        <begin position="541"/>
        <end position="721"/>
    </location>
</feature>
<dbReference type="EC" id="1.-.-.-" evidence="2"/>
<comment type="caution">
    <text evidence="2">The sequence shown here is derived from an EMBL/GenBank/DDBJ whole genome shotgun (WGS) entry which is preliminary data.</text>
</comment>
<dbReference type="InterPro" id="IPR018713">
    <property type="entry name" value="MPAB/Lcp_cat_dom"/>
</dbReference>
<keyword evidence="3" id="KW-1185">Reference proteome</keyword>
<dbReference type="RefSeq" id="WP_323337060.1">
    <property type="nucleotide sequence ID" value="NZ_JAYFSI010000020.1"/>
</dbReference>
<dbReference type="PANTHER" id="PTHR37539:SF1">
    <property type="entry name" value="ER-BOUND OXYGENASE MPAB_MPAB'_RUBBER OXYGENASE CATALYTIC DOMAIN-CONTAINING PROTEIN"/>
    <property type="match status" value="1"/>
</dbReference>
<evidence type="ECO:0000313" key="2">
    <source>
        <dbReference type="EMBL" id="MEA5367229.1"/>
    </source>
</evidence>
<protein>
    <submittedName>
        <fullName evidence="2">Oxygenase MpaB family protein</fullName>
        <ecNumber evidence="2">1.-.-.-</ecNumber>
    </submittedName>
</protein>
<evidence type="ECO:0000313" key="3">
    <source>
        <dbReference type="Proteomes" id="UP001304298"/>
    </source>
</evidence>
<organism evidence="2 3">
    <name type="scientific">Amycolatopsis heterodermiae</name>
    <dbReference type="NCBI Taxonomy" id="3110235"/>
    <lineage>
        <taxon>Bacteria</taxon>
        <taxon>Bacillati</taxon>
        <taxon>Actinomycetota</taxon>
        <taxon>Actinomycetes</taxon>
        <taxon>Pseudonocardiales</taxon>
        <taxon>Pseudonocardiaceae</taxon>
        <taxon>Amycolatopsis</taxon>
    </lineage>
</organism>
<reference evidence="2 3" key="1">
    <citation type="submission" date="2023-12" db="EMBL/GenBank/DDBJ databases">
        <title>Amycolatopsis sp. V23-08.</title>
        <authorList>
            <person name="Somphong A."/>
        </authorList>
    </citation>
    <scope>NUCLEOTIDE SEQUENCE [LARGE SCALE GENOMIC DNA]</scope>
    <source>
        <strain evidence="2 3">V23-08</strain>
    </source>
</reference>
<gene>
    <name evidence="2" type="ORF">VA596_47415</name>
</gene>
<dbReference type="Proteomes" id="UP001304298">
    <property type="component" value="Unassembled WGS sequence"/>
</dbReference>
<proteinExistence type="predicted"/>